<proteinExistence type="predicted"/>
<keyword evidence="2" id="KW-1185">Reference proteome</keyword>
<dbReference type="Proteomes" id="UP000789570">
    <property type="component" value="Unassembled WGS sequence"/>
</dbReference>
<evidence type="ECO:0000313" key="2">
    <source>
        <dbReference type="Proteomes" id="UP000789570"/>
    </source>
</evidence>
<reference evidence="1" key="1">
    <citation type="submission" date="2021-06" db="EMBL/GenBank/DDBJ databases">
        <authorList>
            <person name="Kallberg Y."/>
            <person name="Tangrot J."/>
            <person name="Rosling A."/>
        </authorList>
    </citation>
    <scope>NUCLEOTIDE SEQUENCE</scope>
    <source>
        <strain evidence="1">UK204</strain>
    </source>
</reference>
<protein>
    <submittedName>
        <fullName evidence="1">8476_t:CDS:1</fullName>
    </submittedName>
</protein>
<organism evidence="1 2">
    <name type="scientific">Funneliformis caledonium</name>
    <dbReference type="NCBI Taxonomy" id="1117310"/>
    <lineage>
        <taxon>Eukaryota</taxon>
        <taxon>Fungi</taxon>
        <taxon>Fungi incertae sedis</taxon>
        <taxon>Mucoromycota</taxon>
        <taxon>Glomeromycotina</taxon>
        <taxon>Glomeromycetes</taxon>
        <taxon>Glomerales</taxon>
        <taxon>Glomeraceae</taxon>
        <taxon>Funneliformis</taxon>
    </lineage>
</organism>
<dbReference type="AlphaFoldDB" id="A0A9N9ET52"/>
<name>A0A9N9ET52_9GLOM</name>
<accession>A0A9N9ET52</accession>
<evidence type="ECO:0000313" key="1">
    <source>
        <dbReference type="EMBL" id="CAG8684772.1"/>
    </source>
</evidence>
<dbReference type="EMBL" id="CAJVPQ010006440">
    <property type="protein sequence ID" value="CAG8684772.1"/>
    <property type="molecule type" value="Genomic_DNA"/>
</dbReference>
<gene>
    <name evidence="1" type="ORF">FCALED_LOCUS12688</name>
</gene>
<comment type="caution">
    <text evidence="1">The sequence shown here is derived from an EMBL/GenBank/DDBJ whole genome shotgun (WGS) entry which is preliminary data.</text>
</comment>
<sequence>MRGKDEAAKSGKIRLIILLGFAFKEASRVEFMSVVVVGLIEGKYLPNLIYDGFASGRRLYGRPFMPIRIEVVDQILGY</sequence>